<accession>A0AA39YZT4</accession>
<organism evidence="1 2">
    <name type="scientific">Cercophora samala</name>
    <dbReference type="NCBI Taxonomy" id="330535"/>
    <lineage>
        <taxon>Eukaryota</taxon>
        <taxon>Fungi</taxon>
        <taxon>Dikarya</taxon>
        <taxon>Ascomycota</taxon>
        <taxon>Pezizomycotina</taxon>
        <taxon>Sordariomycetes</taxon>
        <taxon>Sordariomycetidae</taxon>
        <taxon>Sordariales</taxon>
        <taxon>Lasiosphaeriaceae</taxon>
        <taxon>Cercophora</taxon>
    </lineage>
</organism>
<protein>
    <submittedName>
        <fullName evidence="1">Uncharacterized protein</fullName>
    </submittedName>
</protein>
<evidence type="ECO:0000313" key="2">
    <source>
        <dbReference type="Proteomes" id="UP001174997"/>
    </source>
</evidence>
<dbReference type="EMBL" id="JAULSY010000151">
    <property type="protein sequence ID" value="KAK0661606.1"/>
    <property type="molecule type" value="Genomic_DNA"/>
</dbReference>
<proteinExistence type="predicted"/>
<gene>
    <name evidence="1" type="ORF">QBC41DRAFT_330300</name>
</gene>
<dbReference type="AlphaFoldDB" id="A0AA39YZT4"/>
<reference evidence="1" key="1">
    <citation type="submission" date="2023-06" db="EMBL/GenBank/DDBJ databases">
        <title>Genome-scale phylogeny and comparative genomics of the fungal order Sordariales.</title>
        <authorList>
            <consortium name="Lawrence Berkeley National Laboratory"/>
            <person name="Hensen N."/>
            <person name="Bonometti L."/>
            <person name="Westerberg I."/>
            <person name="Brannstrom I.O."/>
            <person name="Guillou S."/>
            <person name="Cros-Aarteil S."/>
            <person name="Calhoun S."/>
            <person name="Haridas S."/>
            <person name="Kuo A."/>
            <person name="Mondo S."/>
            <person name="Pangilinan J."/>
            <person name="Riley R."/>
            <person name="Labutti K."/>
            <person name="Andreopoulos B."/>
            <person name="Lipzen A."/>
            <person name="Chen C."/>
            <person name="Yanf M."/>
            <person name="Daum C."/>
            <person name="Ng V."/>
            <person name="Clum A."/>
            <person name="Steindorff A."/>
            <person name="Ohm R."/>
            <person name="Martin F."/>
            <person name="Silar P."/>
            <person name="Natvig D."/>
            <person name="Lalanne C."/>
            <person name="Gautier V."/>
            <person name="Ament-Velasquez S.L."/>
            <person name="Kruys A."/>
            <person name="Hutchinson M.I."/>
            <person name="Powell A.J."/>
            <person name="Barry K."/>
            <person name="Miller A.N."/>
            <person name="Grigoriev I.V."/>
            <person name="Debuchy R."/>
            <person name="Gladieux P."/>
            <person name="Thoren M.H."/>
            <person name="Johannesson H."/>
        </authorList>
    </citation>
    <scope>NUCLEOTIDE SEQUENCE</scope>
    <source>
        <strain evidence="1">CBS 307.81</strain>
    </source>
</reference>
<comment type="caution">
    <text evidence="1">The sequence shown here is derived from an EMBL/GenBank/DDBJ whole genome shotgun (WGS) entry which is preliminary data.</text>
</comment>
<name>A0AA39YZT4_9PEZI</name>
<evidence type="ECO:0000313" key="1">
    <source>
        <dbReference type="EMBL" id="KAK0661606.1"/>
    </source>
</evidence>
<keyword evidence="2" id="KW-1185">Reference proteome</keyword>
<dbReference type="Proteomes" id="UP001174997">
    <property type="component" value="Unassembled WGS sequence"/>
</dbReference>
<sequence>MWSKRIAMQKLVAGRVLSTVAGTGQGQQGTKPSGCSCLRHTEKHINPAVHAIIQFLESLVRAVLLHLLCAAAQLGR</sequence>